<dbReference type="PANTHER" id="PTHR33881:SF17">
    <property type="entry name" value="EGF-LIKE DOMAIN-CONTAINING PROTEIN"/>
    <property type="match status" value="1"/>
</dbReference>
<dbReference type="AlphaFoldDB" id="A0A5J5BB86"/>
<keyword evidence="1" id="KW-0732">Signal</keyword>
<accession>A0A5J5BB86</accession>
<proteinExistence type="predicted"/>
<sequence>MGCFNLNFTLISFHLLLFSQLFSNTLQDDACTSANCVEGKCIVSTATLLGFDCECNPGWSKLGVGFFTLPACIVPNCTLNFQCGDGSPPPPPPPLPSLNFTSPCGLVWCGDGNCVVNETKYYCQCNEGSSNLLDLPALPCFKQCYLGADCQGVGLGHQPPPPSAASRGNGGSNAVPNCSRTLHALSIIMLSIIFLTWI</sequence>
<dbReference type="OrthoDB" id="1933729at2759"/>
<feature type="chain" id="PRO_5023914385" description="EGF-like domain-containing protein" evidence="1">
    <location>
        <begin position="24"/>
        <end position="198"/>
    </location>
</feature>
<protein>
    <recommendedName>
        <fullName evidence="4">EGF-like domain-containing protein</fullName>
    </recommendedName>
</protein>
<keyword evidence="3" id="KW-1185">Reference proteome</keyword>
<reference evidence="2 3" key="1">
    <citation type="submission" date="2019-09" db="EMBL/GenBank/DDBJ databases">
        <title>A chromosome-level genome assembly of the Chinese tupelo Nyssa sinensis.</title>
        <authorList>
            <person name="Yang X."/>
            <person name="Kang M."/>
            <person name="Yang Y."/>
            <person name="Xiong H."/>
            <person name="Wang M."/>
            <person name="Zhang Z."/>
            <person name="Wang Z."/>
            <person name="Wu H."/>
            <person name="Ma T."/>
            <person name="Liu J."/>
            <person name="Xi Z."/>
        </authorList>
    </citation>
    <scope>NUCLEOTIDE SEQUENCE [LARGE SCALE GENOMIC DNA]</scope>
    <source>
        <strain evidence="2">J267</strain>
        <tissue evidence="2">Leaf</tissue>
    </source>
</reference>
<evidence type="ECO:0008006" key="4">
    <source>
        <dbReference type="Google" id="ProtNLM"/>
    </source>
</evidence>
<feature type="signal peptide" evidence="1">
    <location>
        <begin position="1"/>
        <end position="23"/>
    </location>
</feature>
<dbReference type="Proteomes" id="UP000325577">
    <property type="component" value="Linkage Group LG13"/>
</dbReference>
<evidence type="ECO:0000313" key="2">
    <source>
        <dbReference type="EMBL" id="KAA8540445.1"/>
    </source>
</evidence>
<evidence type="ECO:0000256" key="1">
    <source>
        <dbReference type="SAM" id="SignalP"/>
    </source>
</evidence>
<evidence type="ECO:0000313" key="3">
    <source>
        <dbReference type="Proteomes" id="UP000325577"/>
    </source>
</evidence>
<dbReference type="PANTHER" id="PTHR33881">
    <property type="entry name" value="NEUROGENIC LOCUS NOTCH-LIKE PROTEIN"/>
    <property type="match status" value="1"/>
</dbReference>
<gene>
    <name evidence="2" type="ORF">F0562_024636</name>
</gene>
<organism evidence="2 3">
    <name type="scientific">Nyssa sinensis</name>
    <dbReference type="NCBI Taxonomy" id="561372"/>
    <lineage>
        <taxon>Eukaryota</taxon>
        <taxon>Viridiplantae</taxon>
        <taxon>Streptophyta</taxon>
        <taxon>Embryophyta</taxon>
        <taxon>Tracheophyta</taxon>
        <taxon>Spermatophyta</taxon>
        <taxon>Magnoliopsida</taxon>
        <taxon>eudicotyledons</taxon>
        <taxon>Gunneridae</taxon>
        <taxon>Pentapetalae</taxon>
        <taxon>asterids</taxon>
        <taxon>Cornales</taxon>
        <taxon>Nyssaceae</taxon>
        <taxon>Nyssa</taxon>
    </lineage>
</organism>
<dbReference type="EMBL" id="CM018036">
    <property type="protein sequence ID" value="KAA8540445.1"/>
    <property type="molecule type" value="Genomic_DNA"/>
</dbReference>
<name>A0A5J5BB86_9ASTE</name>